<accession>A0A3P3YJA0</accession>
<geneLocation type="mitochondrion" evidence="1"/>
<evidence type="ECO:0000313" key="2">
    <source>
        <dbReference type="Proteomes" id="UP000290189"/>
    </source>
</evidence>
<protein>
    <submittedName>
        <fullName evidence="1">Uncharacterized protein</fullName>
    </submittedName>
</protein>
<reference evidence="1 2" key="1">
    <citation type="submission" date="2018-03" db="EMBL/GenBank/DDBJ databases">
        <authorList>
            <person name="Fogelqvist J."/>
        </authorList>
    </citation>
    <scope>NUCLEOTIDE SEQUENCE [LARGE SCALE GENOMIC DNA]</scope>
</reference>
<gene>
    <name evidence="1" type="ORF">PLBR_LOCUS7497</name>
</gene>
<organism evidence="1 2">
    <name type="scientific">Plasmodiophora brassicae</name>
    <name type="common">Clubroot disease agent</name>
    <dbReference type="NCBI Taxonomy" id="37360"/>
    <lineage>
        <taxon>Eukaryota</taxon>
        <taxon>Sar</taxon>
        <taxon>Rhizaria</taxon>
        <taxon>Endomyxa</taxon>
        <taxon>Phytomyxea</taxon>
        <taxon>Plasmodiophorida</taxon>
        <taxon>Plasmodiophoridae</taxon>
        <taxon>Plasmodiophora</taxon>
    </lineage>
</organism>
<dbReference type="AlphaFoldDB" id="A0A3P3YJA0"/>
<name>A0A3P3YJA0_PLABS</name>
<evidence type="ECO:0000313" key="1">
    <source>
        <dbReference type="EMBL" id="SPR00282.1"/>
    </source>
</evidence>
<dbReference type="Proteomes" id="UP000290189">
    <property type="component" value="Unassembled WGS sequence"/>
</dbReference>
<dbReference type="EMBL" id="OVEO01000014">
    <property type="protein sequence ID" value="SPR00282.1"/>
    <property type="molecule type" value="Genomic_DNA"/>
</dbReference>
<keyword evidence="1" id="KW-0496">Mitochondrion</keyword>
<sequence length="233" mass="24782">MESDNGHASDAAHQELVSLVRSHHITSSSTLLHAYAQIVEKTTAVFESAVDSAGQAVVHVNINGQICGSACSASRKQARLMAIENALHRCCPDLLAMVQRQSGSIPDMPTSSTTVKPVPQTLQAVGPGGSAAVADSGTVREVICMAEQGRLSSGLEALRLIQQRMQAALPEIEQSIQENGETQMLLPPGHMIMTVLDPAAALAVTILSKYISSLYHQAPTLATDRPRSGQRRR</sequence>
<proteinExistence type="predicted"/>